<evidence type="ECO:0000313" key="3">
    <source>
        <dbReference type="Proteomes" id="UP000326244"/>
    </source>
</evidence>
<gene>
    <name evidence="2" type="ORF">EGO51_08845</name>
</gene>
<accession>A0A5J5LKB1</accession>
<comment type="caution">
    <text evidence="2">The sequence shown here is derived from an EMBL/GenBank/DDBJ whole genome shotgun (WGS) entry which is preliminary data.</text>
</comment>
<proteinExistence type="predicted"/>
<evidence type="ECO:0000259" key="1">
    <source>
        <dbReference type="Pfam" id="PF20068"/>
    </source>
</evidence>
<dbReference type="EMBL" id="RQWK01000001">
    <property type="protein sequence ID" value="KAA9409906.1"/>
    <property type="molecule type" value="Genomic_DNA"/>
</dbReference>
<dbReference type="RefSeq" id="WP_144443753.1">
    <property type="nucleotide sequence ID" value="NZ_CABITY010000006.1"/>
</dbReference>
<reference evidence="2 3" key="1">
    <citation type="submission" date="2018-11" db="EMBL/GenBank/DDBJ databases">
        <title>Genomic analysis of Haloarcula hispanica CBA1121.</title>
        <authorList>
            <person name="Kim Y.B."/>
            <person name="Roh S.W."/>
        </authorList>
    </citation>
    <scope>NUCLEOTIDE SEQUENCE [LARGE SCALE GENOMIC DNA]</scope>
    <source>
        <strain evidence="2 3">CBA1121</strain>
    </source>
</reference>
<protein>
    <submittedName>
        <fullName evidence="2">Amphi-Trp domain-containing protein</fullName>
    </submittedName>
</protein>
<dbReference type="Pfam" id="PF20068">
    <property type="entry name" value="Amphi-Trp"/>
    <property type="match status" value="1"/>
</dbReference>
<name>A0A5J5LKB1_HALHI</name>
<dbReference type="Proteomes" id="UP000326244">
    <property type="component" value="Unassembled WGS sequence"/>
</dbReference>
<sequence length="121" mass="13537">MSLEGTERLVETVLLESEQGLDHSAVAAYLRTVVDSPGDRSEITLSAGRGRGHVAPPSQAEFEVNAERASPEWATVTQYRSRTGVARERDRHRVVYRVRRIVQRFLFGCTAIARIWSLAAK</sequence>
<dbReference type="AlphaFoldDB" id="A0A5J5LKB1"/>
<organism evidence="2 3">
    <name type="scientific">Haloarcula hispanica</name>
    <dbReference type="NCBI Taxonomy" id="51589"/>
    <lineage>
        <taxon>Archaea</taxon>
        <taxon>Methanobacteriati</taxon>
        <taxon>Methanobacteriota</taxon>
        <taxon>Stenosarchaea group</taxon>
        <taxon>Halobacteria</taxon>
        <taxon>Halobacteriales</taxon>
        <taxon>Haloarculaceae</taxon>
        <taxon>Haloarcula</taxon>
    </lineage>
</organism>
<evidence type="ECO:0000313" key="2">
    <source>
        <dbReference type="EMBL" id="KAA9409906.1"/>
    </source>
</evidence>
<dbReference type="NCBIfam" id="TIGR04354">
    <property type="entry name" value="amphi-Trp"/>
    <property type="match status" value="1"/>
</dbReference>
<dbReference type="InterPro" id="IPR027598">
    <property type="entry name" value="Amphi-Trp_dom"/>
</dbReference>
<feature type="domain" description="Amphi-Trp" evidence="1">
    <location>
        <begin position="11"/>
        <end position="72"/>
    </location>
</feature>